<dbReference type="PROSITE" id="PS51257">
    <property type="entry name" value="PROKAR_LIPOPROTEIN"/>
    <property type="match status" value="1"/>
</dbReference>
<feature type="transmembrane region" description="Helical" evidence="2">
    <location>
        <begin position="7"/>
        <end position="31"/>
    </location>
</feature>
<feature type="region of interest" description="Disordered" evidence="1">
    <location>
        <begin position="45"/>
        <end position="71"/>
    </location>
</feature>
<name>A0A9W6RA75_9ACTN</name>
<dbReference type="Proteomes" id="UP001165135">
    <property type="component" value="Unassembled WGS sequence"/>
</dbReference>
<proteinExistence type="predicted"/>
<evidence type="ECO:0000313" key="3">
    <source>
        <dbReference type="EMBL" id="GLY71879.1"/>
    </source>
</evidence>
<keyword evidence="2" id="KW-1133">Transmembrane helix</keyword>
<sequence>MLSRWEAIMWLNFIFLVLACLCVGFILGWVVARPRRWGVFVANAPQPSVPRTDAPQEGGDQADTDSFARRA</sequence>
<dbReference type="EMBL" id="BSTJ01000001">
    <property type="protein sequence ID" value="GLY71879.1"/>
    <property type="molecule type" value="Genomic_DNA"/>
</dbReference>
<dbReference type="AlphaFoldDB" id="A0A9W6RA75"/>
<evidence type="ECO:0000256" key="1">
    <source>
        <dbReference type="SAM" id="MobiDB-lite"/>
    </source>
</evidence>
<comment type="caution">
    <text evidence="3">The sequence shown here is derived from an EMBL/GenBank/DDBJ whole genome shotgun (WGS) entry which is preliminary data.</text>
</comment>
<accession>A0A9W6RA75</accession>
<evidence type="ECO:0000313" key="4">
    <source>
        <dbReference type="Proteomes" id="UP001165135"/>
    </source>
</evidence>
<organism evidence="3 4">
    <name type="scientific">Actinoallomurus iriomotensis</name>
    <dbReference type="NCBI Taxonomy" id="478107"/>
    <lineage>
        <taxon>Bacteria</taxon>
        <taxon>Bacillati</taxon>
        <taxon>Actinomycetota</taxon>
        <taxon>Actinomycetes</taxon>
        <taxon>Streptosporangiales</taxon>
        <taxon>Thermomonosporaceae</taxon>
        <taxon>Actinoallomurus</taxon>
    </lineage>
</organism>
<evidence type="ECO:0000256" key="2">
    <source>
        <dbReference type="SAM" id="Phobius"/>
    </source>
</evidence>
<protein>
    <submittedName>
        <fullName evidence="3">Uncharacterized protein</fullName>
    </submittedName>
</protein>
<keyword evidence="2" id="KW-0812">Transmembrane</keyword>
<reference evidence="3" key="1">
    <citation type="submission" date="2023-03" db="EMBL/GenBank/DDBJ databases">
        <title>Actinoallomurus iriomotensis NBRC 103681.</title>
        <authorList>
            <person name="Ichikawa N."/>
            <person name="Sato H."/>
            <person name="Tonouchi N."/>
        </authorList>
    </citation>
    <scope>NUCLEOTIDE SEQUENCE</scope>
    <source>
        <strain evidence="3">NBRC 103681</strain>
    </source>
</reference>
<keyword evidence="2" id="KW-0472">Membrane</keyword>
<gene>
    <name evidence="3" type="ORF">Airi01_001460</name>
</gene>